<sequence length="283" mass="31999">MKSKILIPTDFSLNAWNAIQYALKLYKNKECDFHILNTYSSSVPSKKDLVAAKADELSFQNEKTKSAKGLEEVLEKIQSTFNNEKHSFTTVSLQDDLLSAMKTIVEKRDIELVIMGTKGASNYRATVLGSNTINTMENLRVCPIVGVPYDAEEVSIKQIIFPTSFKTHYKRKELNHLVELAVLQAANICVLHVSSKENLSLNQKENKELLKECLEGASFTFQEVESSHVADGIRKFVSKNDSDMIAFVNRKHSFFSTIFNKPLVQDLGMLSELPLFVMHDLRN</sequence>
<dbReference type="Pfam" id="PF00582">
    <property type="entry name" value="Usp"/>
    <property type="match status" value="1"/>
</dbReference>
<dbReference type="InterPro" id="IPR006016">
    <property type="entry name" value="UspA"/>
</dbReference>
<dbReference type="CDD" id="cd00293">
    <property type="entry name" value="USP-like"/>
    <property type="match status" value="1"/>
</dbReference>
<dbReference type="EMBL" id="QKZR01000001">
    <property type="protein sequence ID" value="PZX43122.1"/>
    <property type="molecule type" value="Genomic_DNA"/>
</dbReference>
<feature type="domain" description="UspA" evidence="2">
    <location>
        <begin position="3"/>
        <end position="138"/>
    </location>
</feature>
<reference evidence="3 4" key="1">
    <citation type="submission" date="2018-06" db="EMBL/GenBank/DDBJ databases">
        <title>Genomic Encyclopedia of Archaeal and Bacterial Type Strains, Phase II (KMG-II): from individual species to whole genera.</title>
        <authorList>
            <person name="Goeker M."/>
        </authorList>
    </citation>
    <scope>NUCLEOTIDE SEQUENCE [LARGE SCALE GENOMIC DNA]</scope>
    <source>
        <strain evidence="3 4">DSM 17205</strain>
    </source>
</reference>
<keyword evidence="4" id="KW-1185">Reference proteome</keyword>
<evidence type="ECO:0000256" key="1">
    <source>
        <dbReference type="ARBA" id="ARBA00008791"/>
    </source>
</evidence>
<dbReference type="PANTHER" id="PTHR46268">
    <property type="entry name" value="STRESS RESPONSE PROTEIN NHAX"/>
    <property type="match status" value="1"/>
</dbReference>
<organism evidence="3 4">
    <name type="scientific">Nonlabens dokdonensis</name>
    <dbReference type="NCBI Taxonomy" id="328515"/>
    <lineage>
        <taxon>Bacteria</taxon>
        <taxon>Pseudomonadati</taxon>
        <taxon>Bacteroidota</taxon>
        <taxon>Flavobacteriia</taxon>
        <taxon>Flavobacteriales</taxon>
        <taxon>Flavobacteriaceae</taxon>
        <taxon>Nonlabens</taxon>
    </lineage>
</organism>
<dbReference type="InterPro" id="IPR014729">
    <property type="entry name" value="Rossmann-like_a/b/a_fold"/>
</dbReference>
<dbReference type="PANTHER" id="PTHR46268:SF6">
    <property type="entry name" value="UNIVERSAL STRESS PROTEIN UP12"/>
    <property type="match status" value="1"/>
</dbReference>
<name>A0ABX5PZS2_9FLAO</name>
<evidence type="ECO:0000313" key="3">
    <source>
        <dbReference type="EMBL" id="PZX43122.1"/>
    </source>
</evidence>
<comment type="similarity">
    <text evidence="1">Belongs to the universal stress protein A family.</text>
</comment>
<evidence type="ECO:0000313" key="4">
    <source>
        <dbReference type="Proteomes" id="UP000248584"/>
    </source>
</evidence>
<dbReference type="Proteomes" id="UP000248584">
    <property type="component" value="Unassembled WGS sequence"/>
</dbReference>
<dbReference type="RefSeq" id="WP_015360921.1">
    <property type="nucleotide sequence ID" value="NZ_QKZR01000001.1"/>
</dbReference>
<evidence type="ECO:0000259" key="2">
    <source>
        <dbReference type="Pfam" id="PF00582"/>
    </source>
</evidence>
<comment type="caution">
    <text evidence="3">The sequence shown here is derived from an EMBL/GenBank/DDBJ whole genome shotgun (WGS) entry which is preliminary data.</text>
</comment>
<dbReference type="Gene3D" id="3.40.50.620">
    <property type="entry name" value="HUPs"/>
    <property type="match status" value="2"/>
</dbReference>
<accession>A0ABX5PZS2</accession>
<gene>
    <name evidence="3" type="ORF">LX97_00121</name>
</gene>
<dbReference type="SUPFAM" id="SSF52402">
    <property type="entry name" value="Adenine nucleotide alpha hydrolases-like"/>
    <property type="match status" value="2"/>
</dbReference>
<proteinExistence type="inferred from homology"/>
<protein>
    <submittedName>
        <fullName evidence="3">Nucleotide-binding universal stress UspA family protein</fullName>
    </submittedName>
</protein>